<dbReference type="AlphaFoldDB" id="A0A9P6GDJ6"/>
<comment type="caution">
    <text evidence="2">The sequence shown here is derived from an EMBL/GenBank/DDBJ whole genome shotgun (WGS) entry which is preliminary data.</text>
</comment>
<organism evidence="2 3">
    <name type="scientific">Paraphaeosphaeria minitans</name>
    <dbReference type="NCBI Taxonomy" id="565426"/>
    <lineage>
        <taxon>Eukaryota</taxon>
        <taxon>Fungi</taxon>
        <taxon>Dikarya</taxon>
        <taxon>Ascomycota</taxon>
        <taxon>Pezizomycotina</taxon>
        <taxon>Dothideomycetes</taxon>
        <taxon>Pleosporomycetidae</taxon>
        <taxon>Pleosporales</taxon>
        <taxon>Massarineae</taxon>
        <taxon>Didymosphaeriaceae</taxon>
        <taxon>Paraphaeosphaeria</taxon>
    </lineage>
</organism>
<dbReference type="Proteomes" id="UP000756921">
    <property type="component" value="Unassembled WGS sequence"/>
</dbReference>
<reference evidence="2" key="1">
    <citation type="journal article" date="2020" name="Mol. Plant Microbe Interact.">
        <title>Genome Sequence of the Biocontrol Agent Coniothyrium minitans strain Conio (IMI 134523).</title>
        <authorList>
            <person name="Patel D."/>
            <person name="Shittu T.A."/>
            <person name="Baroncelli R."/>
            <person name="Muthumeenakshi S."/>
            <person name="Osborne T.H."/>
            <person name="Janganan T.K."/>
            <person name="Sreenivasaprasad S."/>
        </authorList>
    </citation>
    <scope>NUCLEOTIDE SEQUENCE</scope>
    <source>
        <strain evidence="2">Conio</strain>
    </source>
</reference>
<proteinExistence type="predicted"/>
<evidence type="ECO:0000256" key="1">
    <source>
        <dbReference type="SAM" id="MobiDB-lite"/>
    </source>
</evidence>
<keyword evidence="3" id="KW-1185">Reference proteome</keyword>
<gene>
    <name evidence="2" type="ORF">PMIN01_10173</name>
</gene>
<protein>
    <submittedName>
        <fullName evidence="2">Uncharacterized protein</fullName>
    </submittedName>
</protein>
<feature type="compositionally biased region" description="Basic and acidic residues" evidence="1">
    <location>
        <begin position="118"/>
        <end position="140"/>
    </location>
</feature>
<dbReference type="EMBL" id="WJXW01000011">
    <property type="protein sequence ID" value="KAF9732244.1"/>
    <property type="molecule type" value="Genomic_DNA"/>
</dbReference>
<evidence type="ECO:0000313" key="2">
    <source>
        <dbReference type="EMBL" id="KAF9732244.1"/>
    </source>
</evidence>
<evidence type="ECO:0000313" key="3">
    <source>
        <dbReference type="Proteomes" id="UP000756921"/>
    </source>
</evidence>
<dbReference type="OrthoDB" id="5427070at2759"/>
<accession>A0A9P6GDJ6</accession>
<feature type="region of interest" description="Disordered" evidence="1">
    <location>
        <begin position="118"/>
        <end position="165"/>
    </location>
</feature>
<sequence>MAGFTHWVKSLLIPLFLAALLYVALAHAIIPFVRRHRTRYSQYLPMPAGVAASTASWRTKISDALTHLFVPSSWLQGRRVVVDGSGAEHTDEDLFDDDEGEGMVGFDPVAGCRREALEQRRSVVGEDRRLSRELEQGFKDDSDDDEDHEDDRRRSLSRGRVSAGY</sequence>
<name>A0A9P6GDJ6_9PLEO</name>